<reference evidence="6 7" key="1">
    <citation type="submission" date="2019-07" db="EMBL/GenBank/DDBJ databases">
        <title>Whole genome shotgun sequence of Adhaeribacter aerolatus NBRC 106133.</title>
        <authorList>
            <person name="Hosoyama A."/>
            <person name="Uohara A."/>
            <person name="Ohji S."/>
            <person name="Ichikawa N."/>
        </authorList>
    </citation>
    <scope>NUCLEOTIDE SEQUENCE [LARGE SCALE GENOMIC DNA]</scope>
    <source>
        <strain evidence="6 7">NBRC 106133</strain>
    </source>
</reference>
<name>A0A512B510_9BACT</name>
<dbReference type="Gene3D" id="3.30.1330.60">
    <property type="entry name" value="OmpA-like domain"/>
    <property type="match status" value="1"/>
</dbReference>
<evidence type="ECO:0000256" key="4">
    <source>
        <dbReference type="PROSITE-ProRule" id="PRU00473"/>
    </source>
</evidence>
<dbReference type="InterPro" id="IPR050330">
    <property type="entry name" value="Bact_OuterMem_StrucFunc"/>
</dbReference>
<dbReference type="SUPFAM" id="SSF48452">
    <property type="entry name" value="TPR-like"/>
    <property type="match status" value="1"/>
</dbReference>
<dbReference type="Pfam" id="PF00691">
    <property type="entry name" value="OmpA"/>
    <property type="match status" value="1"/>
</dbReference>
<evidence type="ECO:0000313" key="7">
    <source>
        <dbReference type="Proteomes" id="UP000321532"/>
    </source>
</evidence>
<dbReference type="InterPro" id="IPR006665">
    <property type="entry name" value="OmpA-like"/>
</dbReference>
<accession>A0A512B510</accession>
<dbReference type="SUPFAM" id="SSF49478">
    <property type="entry name" value="Cna protein B-type domain"/>
    <property type="match status" value="1"/>
</dbReference>
<dbReference type="InterPro" id="IPR011042">
    <property type="entry name" value="6-blade_b-propeller_TolB-like"/>
</dbReference>
<keyword evidence="2 4" id="KW-0472">Membrane</keyword>
<evidence type="ECO:0000259" key="5">
    <source>
        <dbReference type="PROSITE" id="PS51123"/>
    </source>
</evidence>
<dbReference type="InterPro" id="IPR011659">
    <property type="entry name" value="WD40"/>
</dbReference>
<dbReference type="PANTHER" id="PTHR30329:SF21">
    <property type="entry name" value="LIPOPROTEIN YIAD-RELATED"/>
    <property type="match status" value="1"/>
</dbReference>
<organism evidence="6 7">
    <name type="scientific">Adhaeribacter aerolatus</name>
    <dbReference type="NCBI Taxonomy" id="670289"/>
    <lineage>
        <taxon>Bacteria</taxon>
        <taxon>Pseudomonadati</taxon>
        <taxon>Bacteroidota</taxon>
        <taxon>Cytophagia</taxon>
        <taxon>Cytophagales</taxon>
        <taxon>Hymenobacteraceae</taxon>
        <taxon>Adhaeribacter</taxon>
    </lineage>
</organism>
<dbReference type="Gene3D" id="1.25.40.10">
    <property type="entry name" value="Tetratricopeptide repeat domain"/>
    <property type="match status" value="1"/>
</dbReference>
<dbReference type="Proteomes" id="UP000321532">
    <property type="component" value="Unassembled WGS sequence"/>
</dbReference>
<protein>
    <submittedName>
        <fullName evidence="6">Cell envelope biogenesis protein OmpA</fullName>
    </submittedName>
</protein>
<dbReference type="PROSITE" id="PS51123">
    <property type="entry name" value="OMPA_2"/>
    <property type="match status" value="1"/>
</dbReference>
<dbReference type="PANTHER" id="PTHR30329">
    <property type="entry name" value="STATOR ELEMENT OF FLAGELLAR MOTOR COMPLEX"/>
    <property type="match status" value="1"/>
</dbReference>
<proteinExistence type="predicted"/>
<feature type="domain" description="OmpA-like" evidence="5">
    <location>
        <begin position="525"/>
        <end position="647"/>
    </location>
</feature>
<sequence>MLIGVFTPVSAQKKELKAANALYQQFHYAKAVDAYKKVLEKGQPTLEVSQKIADCYRLMNNPKETEFWYAQVIGFTGHTAKDIWNYAEAARKNGNYAKAQQSYSAYAQAVPAEAAVAENLAAACTRAQDWLAKPLAYELKKVTALNSDNADFSPTYYQEGLVFTSNRPGTEKKAEVSGWTGKPDFKLFYAKGNDSTWQAPELLPEPINNKFQNGSAAFSPDQGAIYFTRINKVKKKTKKANTDPFSWVKFQGGNEYINRLEIFISEKKEEKWTEPKAFPYNKVAEYSVGHPALSPDGNYLYFASDMPGGQGETDIYVSQKQADGTWGKPENLGQNINTPGKEMFPTFGPDSTFYFSSEGHNGMGGLDIYAAEGSGSTWSKLRNLRAPLNSPQDDFGILFDKTNEAGYLSSNRETADGSDDLYTFKLVRVPCNLAGKAIEKIQVKPGVFREAPVENVLLQLFKEGDTTAVKAFSDANGVFSFPILDGVQYVVKGSKPGYLTRSVTVAPNCESTLDMIKMGMVLNRNTLNKPIIIENIYYDLDKYDIRPDAAVELDKLVRTLKDNPTIKIELSSHTDSRHSHSYNNLLSQMRAEAAVKYIISKGIAADRITAKGYGETRLLNKCADNVNCSEADHQLNRRTEFKILKVN</sequence>
<gene>
    <name evidence="6" type="ORF">AAE02nite_47400</name>
</gene>
<dbReference type="AlphaFoldDB" id="A0A512B510"/>
<dbReference type="CDD" id="cd07185">
    <property type="entry name" value="OmpA_C-like"/>
    <property type="match status" value="1"/>
</dbReference>
<dbReference type="Pfam" id="PF07676">
    <property type="entry name" value="PD40"/>
    <property type="match status" value="2"/>
</dbReference>
<dbReference type="InterPro" id="IPR036737">
    <property type="entry name" value="OmpA-like_sf"/>
</dbReference>
<dbReference type="GO" id="GO:0009279">
    <property type="term" value="C:cell outer membrane"/>
    <property type="evidence" value="ECO:0007669"/>
    <property type="project" value="UniProtKB-SubCell"/>
</dbReference>
<dbReference type="InterPro" id="IPR011990">
    <property type="entry name" value="TPR-like_helical_dom_sf"/>
</dbReference>
<dbReference type="SUPFAM" id="SSF103088">
    <property type="entry name" value="OmpA-like"/>
    <property type="match status" value="1"/>
</dbReference>
<dbReference type="SUPFAM" id="SSF82171">
    <property type="entry name" value="DPP6 N-terminal domain-like"/>
    <property type="match status" value="1"/>
</dbReference>
<evidence type="ECO:0000256" key="1">
    <source>
        <dbReference type="ARBA" id="ARBA00004442"/>
    </source>
</evidence>
<evidence type="ECO:0000313" key="6">
    <source>
        <dbReference type="EMBL" id="GEO07076.1"/>
    </source>
</evidence>
<dbReference type="EMBL" id="BJYS01000050">
    <property type="protein sequence ID" value="GEO07076.1"/>
    <property type="molecule type" value="Genomic_DNA"/>
</dbReference>
<evidence type="ECO:0000256" key="2">
    <source>
        <dbReference type="ARBA" id="ARBA00023136"/>
    </source>
</evidence>
<comment type="subcellular location">
    <subcellularLocation>
        <location evidence="1">Cell outer membrane</location>
    </subcellularLocation>
</comment>
<keyword evidence="3" id="KW-0998">Cell outer membrane</keyword>
<dbReference type="PRINTS" id="PR01021">
    <property type="entry name" value="OMPADOMAIN"/>
</dbReference>
<comment type="caution">
    <text evidence="6">The sequence shown here is derived from an EMBL/GenBank/DDBJ whole genome shotgun (WGS) entry which is preliminary data.</text>
</comment>
<dbReference type="Gene3D" id="2.120.10.30">
    <property type="entry name" value="TolB, C-terminal domain"/>
    <property type="match status" value="1"/>
</dbReference>
<keyword evidence="7" id="KW-1185">Reference proteome</keyword>
<dbReference type="InterPro" id="IPR006664">
    <property type="entry name" value="OMP_bac"/>
</dbReference>
<evidence type="ECO:0000256" key="3">
    <source>
        <dbReference type="ARBA" id="ARBA00023237"/>
    </source>
</evidence>